<evidence type="ECO:0000313" key="2">
    <source>
        <dbReference type="Proteomes" id="UP001152759"/>
    </source>
</evidence>
<proteinExistence type="predicted"/>
<dbReference type="InterPro" id="IPR036610">
    <property type="entry name" value="PEBP-like_sf"/>
</dbReference>
<organism evidence="1 2">
    <name type="scientific">Bemisia tabaci</name>
    <name type="common">Sweetpotato whitefly</name>
    <name type="synonym">Aleurodes tabaci</name>
    <dbReference type="NCBI Taxonomy" id="7038"/>
    <lineage>
        <taxon>Eukaryota</taxon>
        <taxon>Metazoa</taxon>
        <taxon>Ecdysozoa</taxon>
        <taxon>Arthropoda</taxon>
        <taxon>Hexapoda</taxon>
        <taxon>Insecta</taxon>
        <taxon>Pterygota</taxon>
        <taxon>Neoptera</taxon>
        <taxon>Paraneoptera</taxon>
        <taxon>Hemiptera</taxon>
        <taxon>Sternorrhyncha</taxon>
        <taxon>Aleyrodoidea</taxon>
        <taxon>Aleyrodidae</taxon>
        <taxon>Aleyrodinae</taxon>
        <taxon>Bemisia</taxon>
    </lineage>
</organism>
<gene>
    <name evidence="1" type="ORF">BEMITA_LOCUS9389</name>
</gene>
<accession>A0A9P0AFI0</accession>
<dbReference type="SUPFAM" id="SSF49777">
    <property type="entry name" value="PEBP-like"/>
    <property type="match status" value="1"/>
</dbReference>
<dbReference type="Proteomes" id="UP001152759">
    <property type="component" value="Chromosome 5"/>
</dbReference>
<sequence length="331" mass="38759">MHYFMRISFQRTLLKIVTVTVGFLPMAKLTVKQEKQELLSKKIGDLLRGDYIIPDVNFFHAGWSDEEKHTIENRRFATIVRKDTKSSSEHNEHFNRIQVNLQGGIGDEEGSRVPPGVQYGVVKRNKKLIKRALIQYRLMPQFLSDLGTIRDLQVEFKSTMIANYGNNLSPFQTREAPYLQWSADPECYYTAIMINYDAPGSKYHYWREWLHWMVVNIPRFDVEAGDTLTQYVGPHPGADTGFHRYIFVLYNQGNKTIKFNEPLRLKSDLISRRNFSVFKFAEKYKLEQTPWAFNFIRAQYCGTDANPYDEEVTIVTEDVDGQKNHADYYDY</sequence>
<reference evidence="1" key="1">
    <citation type="submission" date="2021-12" db="EMBL/GenBank/DDBJ databases">
        <authorList>
            <person name="King R."/>
        </authorList>
    </citation>
    <scope>NUCLEOTIDE SEQUENCE</scope>
</reference>
<protein>
    <recommendedName>
        <fullName evidence="3">Phosphatidylethanolamine-binding protein</fullName>
    </recommendedName>
</protein>
<dbReference type="AlphaFoldDB" id="A0A9P0AFI0"/>
<dbReference type="Gene3D" id="3.90.280.10">
    <property type="entry name" value="PEBP-like"/>
    <property type="match status" value="1"/>
</dbReference>
<name>A0A9P0AFI0_BEMTA</name>
<evidence type="ECO:0008006" key="3">
    <source>
        <dbReference type="Google" id="ProtNLM"/>
    </source>
</evidence>
<dbReference type="PANTHER" id="PTHR11362">
    <property type="entry name" value="PHOSPHATIDYLETHANOLAMINE-BINDING PROTEIN"/>
    <property type="match status" value="1"/>
</dbReference>
<dbReference type="EMBL" id="OU963866">
    <property type="protein sequence ID" value="CAH0390687.1"/>
    <property type="molecule type" value="Genomic_DNA"/>
</dbReference>
<dbReference type="CDD" id="cd00866">
    <property type="entry name" value="PEBP_euk"/>
    <property type="match status" value="1"/>
</dbReference>
<dbReference type="Pfam" id="PF01161">
    <property type="entry name" value="PBP"/>
    <property type="match status" value="1"/>
</dbReference>
<keyword evidence="2" id="KW-1185">Reference proteome</keyword>
<dbReference type="PANTHER" id="PTHR11362:SF82">
    <property type="entry name" value="PHOSPHATIDYLETHANOLAMINE-BINDING PROTEIN 4"/>
    <property type="match status" value="1"/>
</dbReference>
<dbReference type="InterPro" id="IPR008914">
    <property type="entry name" value="PEBP"/>
</dbReference>
<dbReference type="InterPro" id="IPR035810">
    <property type="entry name" value="PEBP_euk"/>
</dbReference>
<evidence type="ECO:0000313" key="1">
    <source>
        <dbReference type="EMBL" id="CAH0390687.1"/>
    </source>
</evidence>